<comment type="catalytic activity">
    <reaction evidence="1">
        <text>ATP + protein L-histidine = ADP + protein N-phospho-L-histidine.</text>
        <dbReference type="EC" id="2.7.13.3"/>
    </reaction>
</comment>
<evidence type="ECO:0000259" key="10">
    <source>
        <dbReference type="PROSITE" id="PS50885"/>
    </source>
</evidence>
<dbReference type="InterPro" id="IPR003594">
    <property type="entry name" value="HATPase_dom"/>
</dbReference>
<evidence type="ECO:0000256" key="3">
    <source>
        <dbReference type="ARBA" id="ARBA00012438"/>
    </source>
</evidence>
<dbReference type="RefSeq" id="WP_157328918.1">
    <property type="nucleotide sequence ID" value="NZ_JANADL010000015.1"/>
</dbReference>
<dbReference type="Gene3D" id="6.10.340.10">
    <property type="match status" value="1"/>
</dbReference>
<proteinExistence type="predicted"/>
<name>A0A844TE44_9BRAD</name>
<evidence type="ECO:0000259" key="9">
    <source>
        <dbReference type="PROSITE" id="PS50109"/>
    </source>
</evidence>
<evidence type="ECO:0000313" key="12">
    <source>
        <dbReference type="Proteomes" id="UP000449969"/>
    </source>
</evidence>
<dbReference type="SMART" id="SM00304">
    <property type="entry name" value="HAMP"/>
    <property type="match status" value="1"/>
</dbReference>
<evidence type="ECO:0000256" key="2">
    <source>
        <dbReference type="ARBA" id="ARBA00004370"/>
    </source>
</evidence>
<organism evidence="11 12">
    <name type="scientific">Bradyrhizobium cajani</name>
    <dbReference type="NCBI Taxonomy" id="1928661"/>
    <lineage>
        <taxon>Bacteria</taxon>
        <taxon>Pseudomonadati</taxon>
        <taxon>Pseudomonadota</taxon>
        <taxon>Alphaproteobacteria</taxon>
        <taxon>Hyphomicrobiales</taxon>
        <taxon>Nitrobacteraceae</taxon>
        <taxon>Bradyrhizobium</taxon>
    </lineage>
</organism>
<keyword evidence="8" id="KW-0812">Transmembrane</keyword>
<dbReference type="InterPro" id="IPR005467">
    <property type="entry name" value="His_kinase_dom"/>
</dbReference>
<dbReference type="Gene3D" id="1.20.5.1930">
    <property type="match status" value="1"/>
</dbReference>
<dbReference type="SMART" id="SM00387">
    <property type="entry name" value="HATPase_c"/>
    <property type="match status" value="1"/>
</dbReference>
<dbReference type="Pfam" id="PF00672">
    <property type="entry name" value="HAMP"/>
    <property type="match status" value="1"/>
</dbReference>
<gene>
    <name evidence="11" type="ORF">GPL20_07230</name>
</gene>
<dbReference type="GO" id="GO:0000155">
    <property type="term" value="F:phosphorelay sensor kinase activity"/>
    <property type="evidence" value="ECO:0007669"/>
    <property type="project" value="InterPro"/>
</dbReference>
<evidence type="ECO:0000256" key="7">
    <source>
        <dbReference type="ARBA" id="ARBA00023012"/>
    </source>
</evidence>
<dbReference type="EC" id="2.7.13.3" evidence="3"/>
<dbReference type="AlphaFoldDB" id="A0A844TE44"/>
<dbReference type="Proteomes" id="UP000449969">
    <property type="component" value="Unassembled WGS sequence"/>
</dbReference>
<feature type="domain" description="HAMP" evidence="10">
    <location>
        <begin position="198"/>
        <end position="250"/>
    </location>
</feature>
<dbReference type="OrthoDB" id="9778496at2"/>
<keyword evidence="4" id="KW-0597">Phosphoprotein</keyword>
<dbReference type="GO" id="GO:0046983">
    <property type="term" value="F:protein dimerization activity"/>
    <property type="evidence" value="ECO:0007669"/>
    <property type="project" value="InterPro"/>
</dbReference>
<accession>A0A844TE44</accession>
<dbReference type="InterPro" id="IPR011712">
    <property type="entry name" value="Sig_transdc_His_kin_sub3_dim/P"/>
</dbReference>
<dbReference type="SUPFAM" id="SSF55874">
    <property type="entry name" value="ATPase domain of HSP90 chaperone/DNA topoisomerase II/histidine kinase"/>
    <property type="match status" value="1"/>
</dbReference>
<evidence type="ECO:0000256" key="4">
    <source>
        <dbReference type="ARBA" id="ARBA00022553"/>
    </source>
</evidence>
<keyword evidence="5" id="KW-0808">Transferase</keyword>
<dbReference type="InterPro" id="IPR003660">
    <property type="entry name" value="HAMP_dom"/>
</dbReference>
<dbReference type="PANTHER" id="PTHR24421">
    <property type="entry name" value="NITRATE/NITRITE SENSOR PROTEIN NARX-RELATED"/>
    <property type="match status" value="1"/>
</dbReference>
<evidence type="ECO:0000256" key="5">
    <source>
        <dbReference type="ARBA" id="ARBA00022679"/>
    </source>
</evidence>
<dbReference type="InterPro" id="IPR036890">
    <property type="entry name" value="HATPase_C_sf"/>
</dbReference>
<keyword evidence="12" id="KW-1185">Reference proteome</keyword>
<protein>
    <recommendedName>
        <fullName evidence="3">histidine kinase</fullName>
        <ecNumber evidence="3">2.7.13.3</ecNumber>
    </recommendedName>
</protein>
<feature type="transmembrane region" description="Helical" evidence="8">
    <location>
        <begin position="178"/>
        <end position="197"/>
    </location>
</feature>
<keyword evidence="8" id="KW-1133">Transmembrane helix</keyword>
<dbReference type="PROSITE" id="PS50109">
    <property type="entry name" value="HIS_KIN"/>
    <property type="match status" value="1"/>
</dbReference>
<keyword evidence="6" id="KW-0418">Kinase</keyword>
<dbReference type="GO" id="GO:0016020">
    <property type="term" value="C:membrane"/>
    <property type="evidence" value="ECO:0007669"/>
    <property type="project" value="UniProtKB-SubCell"/>
</dbReference>
<dbReference type="Pfam" id="PF02518">
    <property type="entry name" value="HATPase_c"/>
    <property type="match status" value="1"/>
</dbReference>
<dbReference type="PROSITE" id="PS50885">
    <property type="entry name" value="HAMP"/>
    <property type="match status" value="1"/>
</dbReference>
<comment type="subcellular location">
    <subcellularLocation>
        <location evidence="2">Membrane</location>
    </subcellularLocation>
</comment>
<evidence type="ECO:0000256" key="8">
    <source>
        <dbReference type="SAM" id="Phobius"/>
    </source>
</evidence>
<evidence type="ECO:0000313" key="11">
    <source>
        <dbReference type="EMBL" id="MVT72900.1"/>
    </source>
</evidence>
<sequence length="480" mass="51831">MAMHLRRRPVFDLKWSLLKQVAAVALLCFLGGAAISVHQAAEETLKANRTVGVVVGRFLEMRLLSREPQSVSRQGVDLQIDLQRRFLQMDGFLDQLMSPGQCMQLNEAGKDAISRCLGFHVQAGEAPAWFSAFYQRAFGSRMTYERPVTRQGAVTGTLVVSSNPSAVTARAWSEISRMLGLSAATIGALGILVYFVVERALRPTRDVVSGLNRLAAGDLKCRLPPFRLAELQRISKVFNDLANTLEVATSERADLARRLVEAREQERRHLARVLHDELAQSLSAMSATAASIKVTASTDCPSLVPEAQVLTETAGRIMKALRSTVQELRVQEIDDIGLLTSLEGLIADHNLRGSGKTQFLLEAHGDVNALPLAVTCHIFHIVQEGLTNAAKHAQAAIVRAVVRIDPAPQSGAGLVEATVEDDGAGLAREIRGEVGFGLGLIGIRERTLALGGEMSVVPRPEKGLILSVRIPVTSTTGPAP</sequence>
<evidence type="ECO:0000256" key="6">
    <source>
        <dbReference type="ARBA" id="ARBA00022777"/>
    </source>
</evidence>
<keyword evidence="7" id="KW-0902">Two-component regulatory system</keyword>
<dbReference type="PANTHER" id="PTHR24421:SF58">
    <property type="entry name" value="SIGNAL TRANSDUCTION HISTIDINE-PROTEIN KINASE_PHOSPHATASE UHPB"/>
    <property type="match status" value="1"/>
</dbReference>
<comment type="caution">
    <text evidence="11">The sequence shown here is derived from an EMBL/GenBank/DDBJ whole genome shotgun (WGS) entry which is preliminary data.</text>
</comment>
<dbReference type="CDD" id="cd06225">
    <property type="entry name" value="HAMP"/>
    <property type="match status" value="1"/>
</dbReference>
<dbReference type="InterPro" id="IPR050482">
    <property type="entry name" value="Sensor_HK_TwoCompSys"/>
</dbReference>
<feature type="domain" description="Histidine kinase" evidence="9">
    <location>
        <begin position="378"/>
        <end position="474"/>
    </location>
</feature>
<dbReference type="EMBL" id="WQNE01000004">
    <property type="protein sequence ID" value="MVT72900.1"/>
    <property type="molecule type" value="Genomic_DNA"/>
</dbReference>
<reference evidence="11 12" key="1">
    <citation type="submission" date="2019-12" db="EMBL/GenBank/DDBJ databases">
        <title>Draft genome sequences Bradyrhizobium cajani AMBPC1010, Bradyrhizobium pachyrhizi AMBPC1040 and Bradyrhizobium yuanmingense ALSPC3051, three plant growth promoting strains isolated from nodules of Cajanus cajan L. in Dominican Republic.</title>
        <authorList>
            <person name="Flores-Felix J.D."/>
            <person name="Araujo J."/>
            <person name="Diaz-Alcantara C."/>
            <person name="Gonzalez-Andres F."/>
            <person name="Velazquez E."/>
        </authorList>
    </citation>
    <scope>NUCLEOTIDE SEQUENCE [LARGE SCALE GENOMIC DNA]</scope>
    <source>
        <strain evidence="11 12">1010</strain>
    </source>
</reference>
<dbReference type="Pfam" id="PF07730">
    <property type="entry name" value="HisKA_3"/>
    <property type="match status" value="1"/>
</dbReference>
<dbReference type="CDD" id="cd16917">
    <property type="entry name" value="HATPase_UhpB-NarQ-NarX-like"/>
    <property type="match status" value="1"/>
</dbReference>
<evidence type="ECO:0000256" key="1">
    <source>
        <dbReference type="ARBA" id="ARBA00000085"/>
    </source>
</evidence>
<keyword evidence="8" id="KW-0472">Membrane</keyword>
<dbReference type="Gene3D" id="3.30.565.10">
    <property type="entry name" value="Histidine kinase-like ATPase, C-terminal domain"/>
    <property type="match status" value="1"/>
</dbReference>